<name>A0A0D7B948_9AGAR</name>
<evidence type="ECO:0008006" key="4">
    <source>
        <dbReference type="Google" id="ProtNLM"/>
    </source>
</evidence>
<protein>
    <recommendedName>
        <fullName evidence="4">HIT-type domain-containing protein</fullName>
    </recommendedName>
</protein>
<evidence type="ECO:0000256" key="1">
    <source>
        <dbReference type="SAM" id="MobiDB-lite"/>
    </source>
</evidence>
<keyword evidence="3" id="KW-1185">Reference proteome</keyword>
<reference evidence="2 3" key="1">
    <citation type="journal article" date="2015" name="Fungal Genet. Biol.">
        <title>Evolution of novel wood decay mechanisms in Agaricales revealed by the genome sequences of Fistulina hepatica and Cylindrobasidium torrendii.</title>
        <authorList>
            <person name="Floudas D."/>
            <person name="Held B.W."/>
            <person name="Riley R."/>
            <person name="Nagy L.G."/>
            <person name="Koehler G."/>
            <person name="Ransdell A.S."/>
            <person name="Younus H."/>
            <person name="Chow J."/>
            <person name="Chiniquy J."/>
            <person name="Lipzen A."/>
            <person name="Tritt A."/>
            <person name="Sun H."/>
            <person name="Haridas S."/>
            <person name="LaButti K."/>
            <person name="Ohm R.A."/>
            <person name="Kues U."/>
            <person name="Blanchette R.A."/>
            <person name="Grigoriev I.V."/>
            <person name="Minto R.E."/>
            <person name="Hibbett D.S."/>
        </authorList>
    </citation>
    <scope>NUCLEOTIDE SEQUENCE [LARGE SCALE GENOMIC DNA]</scope>
    <source>
        <strain evidence="2 3">FP15055 ss-10</strain>
    </source>
</reference>
<proteinExistence type="predicted"/>
<gene>
    <name evidence="2" type="ORF">CYLTODRAFT_422804</name>
</gene>
<dbReference type="OrthoDB" id="2526979at2759"/>
<feature type="region of interest" description="Disordered" evidence="1">
    <location>
        <begin position="29"/>
        <end position="72"/>
    </location>
</feature>
<organism evidence="2 3">
    <name type="scientific">Cylindrobasidium torrendii FP15055 ss-10</name>
    <dbReference type="NCBI Taxonomy" id="1314674"/>
    <lineage>
        <taxon>Eukaryota</taxon>
        <taxon>Fungi</taxon>
        <taxon>Dikarya</taxon>
        <taxon>Basidiomycota</taxon>
        <taxon>Agaricomycotina</taxon>
        <taxon>Agaricomycetes</taxon>
        <taxon>Agaricomycetidae</taxon>
        <taxon>Agaricales</taxon>
        <taxon>Marasmiineae</taxon>
        <taxon>Physalacriaceae</taxon>
        <taxon>Cylindrobasidium</taxon>
    </lineage>
</organism>
<dbReference type="Proteomes" id="UP000054007">
    <property type="component" value="Unassembled WGS sequence"/>
</dbReference>
<feature type="region of interest" description="Disordered" evidence="1">
    <location>
        <begin position="128"/>
        <end position="172"/>
    </location>
</feature>
<dbReference type="EMBL" id="KN880534">
    <property type="protein sequence ID" value="KIY67108.1"/>
    <property type="molecule type" value="Genomic_DNA"/>
</dbReference>
<feature type="compositionally biased region" description="Polar residues" evidence="1">
    <location>
        <begin position="161"/>
        <end position="171"/>
    </location>
</feature>
<feature type="compositionally biased region" description="Low complexity" evidence="1">
    <location>
        <begin position="38"/>
        <end position="52"/>
    </location>
</feature>
<evidence type="ECO:0000313" key="3">
    <source>
        <dbReference type="Proteomes" id="UP000054007"/>
    </source>
</evidence>
<accession>A0A0D7B948</accession>
<dbReference type="AlphaFoldDB" id="A0A0D7B948"/>
<sequence length="231" mass="25339">MTARTTPQLAIETHLHANLDDKTRFRTMSLQRRKRTVSSTSNMSSLSSLSSKLEVRSKADPTLAPQGPTQTAYGAFTPTSPASMTLQRYALHSKPFGFFRRRPRAQSLWEETANPLWDSDSIPSISRTSSYLSDSSSNTASSSGSPLMASPEVPVRHAPFSPTNPAPSSDLNPILASLERKSKLCRGAHCSTCNKPGNDFPRCGRCGEMFCSRECRTRGGKRHICRATTQV</sequence>
<dbReference type="STRING" id="1314674.A0A0D7B948"/>
<evidence type="ECO:0000313" key="2">
    <source>
        <dbReference type="EMBL" id="KIY67108.1"/>
    </source>
</evidence>
<feature type="compositionally biased region" description="Low complexity" evidence="1">
    <location>
        <begin position="128"/>
        <end position="145"/>
    </location>
</feature>